<sequence length="675" mass="77672">MMEVDKREIKLKRHKESTTKMILKNKNNNKRQFSTGVGVSKFFLPEKRARRNRQKFLLGGNYTDPLNLNSLQNESEITDNDEVTVEEENENKVELIIPPNINDPLNLLSPVDKTEYELQLSGNLRKKRQRKRYKSGSEHYPRKKVAFAGKMGTSPSQRDLAHAYDSNVSKESSDDEQADPSWDLIDKSAQKETSRISPVMRKSSTSVDDSKAADPTLLTETKPAVVDDDDAFDEEGAKTKKPDENAVKKPSFQKTAHCQYGNYNRYFGFESLNKNMDVRLKIFQRNIHLFKNKDVLDVGCNCGLMTLSIAKYFSPKTITGIDIDKKLIGIARSKLKKYVAVPNQLLETNLSTEAAKYRHKTECFPMSFPICYGNLSVAFKQIQKKMQTPQTLPSTPQTPQNEAQNLRIPDNISFEEMNYVPKDEVNVFHDAEKYDLILCLSVTKWIHLNCGDQGLKLTFRKIFNQLRPGGKLILELQNWPSYKKKKKMTEQIYENYKNIKFHPSNFADFLLSQEIGFSHFYTLGVTQHLSKGFKRPIYLFVKGEFTPKAACKWSDVYFPSLTPYPRRSMVYTRPMNIRYTTWLSPMPSPHPRVLSQHGTPYYNPQQSDYMPSYDDVPRNQFPFMSPSSHSSSPRSPSSSSKRSIDDDQHSPLRHHLYHLITDPPKSSTDTQNSND</sequence>
<feature type="compositionally biased region" description="Low complexity" evidence="7">
    <location>
        <begin position="625"/>
        <end position="641"/>
    </location>
</feature>
<feature type="compositionally biased region" description="Basic residues" evidence="7">
    <location>
        <begin position="124"/>
        <end position="134"/>
    </location>
</feature>
<feature type="compositionally biased region" description="Basic and acidic residues" evidence="7">
    <location>
        <begin position="184"/>
        <end position="194"/>
    </location>
</feature>
<evidence type="ECO:0000256" key="2">
    <source>
        <dbReference type="ARBA" id="ARBA00022603"/>
    </source>
</evidence>
<dbReference type="SUPFAM" id="SSF53335">
    <property type="entry name" value="S-adenosyl-L-methionine-dependent methyltransferases"/>
    <property type="match status" value="1"/>
</dbReference>
<dbReference type="InterPro" id="IPR010675">
    <property type="entry name" value="Bin3_C"/>
</dbReference>
<proteinExistence type="inferred from homology"/>
<feature type="region of interest" description="Disordered" evidence="7">
    <location>
        <begin position="120"/>
        <end position="250"/>
    </location>
</feature>
<keyword evidence="3 6" id="KW-0808">Transferase</keyword>
<organism evidence="9 10">
    <name type="scientific">Chironomus riparius</name>
    <dbReference type="NCBI Taxonomy" id="315576"/>
    <lineage>
        <taxon>Eukaryota</taxon>
        <taxon>Metazoa</taxon>
        <taxon>Ecdysozoa</taxon>
        <taxon>Arthropoda</taxon>
        <taxon>Hexapoda</taxon>
        <taxon>Insecta</taxon>
        <taxon>Pterygota</taxon>
        <taxon>Neoptera</taxon>
        <taxon>Endopterygota</taxon>
        <taxon>Diptera</taxon>
        <taxon>Nematocera</taxon>
        <taxon>Chironomoidea</taxon>
        <taxon>Chironomidae</taxon>
        <taxon>Chironominae</taxon>
        <taxon>Chironomus</taxon>
    </lineage>
</organism>
<dbReference type="OrthoDB" id="10017101at2759"/>
<feature type="compositionally biased region" description="Polar residues" evidence="7">
    <location>
        <begin position="664"/>
        <end position="675"/>
    </location>
</feature>
<evidence type="ECO:0000313" key="9">
    <source>
        <dbReference type="EMBL" id="CAG9800684.1"/>
    </source>
</evidence>
<dbReference type="InterPro" id="IPR024160">
    <property type="entry name" value="BIN3_SAM-bd_dom"/>
</dbReference>
<gene>
    <name evidence="9" type="ORF">CHIRRI_LOCUS3623</name>
</gene>
<dbReference type="InterPro" id="IPR039772">
    <property type="entry name" value="Bin3-like"/>
</dbReference>
<feature type="domain" description="Bin3-type SAM" evidence="8">
    <location>
        <begin position="277"/>
        <end position="545"/>
    </location>
</feature>
<dbReference type="GO" id="GO:0040031">
    <property type="term" value="P:snRNA modification"/>
    <property type="evidence" value="ECO:0007669"/>
    <property type="project" value="TreeGrafter"/>
</dbReference>
<evidence type="ECO:0000256" key="1">
    <source>
        <dbReference type="ARBA" id="ARBA00008361"/>
    </source>
</evidence>
<dbReference type="AlphaFoldDB" id="A0A9N9RPD0"/>
<dbReference type="CDD" id="cd02440">
    <property type="entry name" value="AdoMet_MTases"/>
    <property type="match status" value="1"/>
</dbReference>
<protein>
    <recommendedName>
        <fullName evidence="6">RNA methyltransferase</fullName>
        <ecNumber evidence="6">2.1.1.-</ecNumber>
    </recommendedName>
</protein>
<dbReference type="PROSITE" id="PS51515">
    <property type="entry name" value="BIN3_SAM"/>
    <property type="match status" value="1"/>
</dbReference>
<evidence type="ECO:0000256" key="4">
    <source>
        <dbReference type="ARBA" id="ARBA00022691"/>
    </source>
</evidence>
<dbReference type="PANTHER" id="PTHR12315">
    <property type="entry name" value="BICOID-INTERACTING PROTEIN RELATED"/>
    <property type="match status" value="1"/>
</dbReference>
<dbReference type="GO" id="GO:0017069">
    <property type="term" value="F:snRNA binding"/>
    <property type="evidence" value="ECO:0007669"/>
    <property type="project" value="TreeGrafter"/>
</dbReference>
<comment type="similarity">
    <text evidence="1 6">Belongs to the methyltransferase superfamily.</text>
</comment>
<feature type="compositionally biased region" description="Basic and acidic residues" evidence="7">
    <location>
        <begin position="235"/>
        <end position="247"/>
    </location>
</feature>
<keyword evidence="2 6" id="KW-0489">Methyltransferase</keyword>
<feature type="region of interest" description="Disordered" evidence="7">
    <location>
        <begin position="591"/>
        <end position="675"/>
    </location>
</feature>
<dbReference type="GO" id="GO:0008173">
    <property type="term" value="F:RNA methyltransferase activity"/>
    <property type="evidence" value="ECO:0007669"/>
    <property type="project" value="UniProtKB-UniRule"/>
</dbReference>
<evidence type="ECO:0000256" key="7">
    <source>
        <dbReference type="SAM" id="MobiDB-lite"/>
    </source>
</evidence>
<dbReference type="Pfam" id="PF13649">
    <property type="entry name" value="Methyltransf_25"/>
    <property type="match status" value="1"/>
</dbReference>
<dbReference type="PANTHER" id="PTHR12315:SF0">
    <property type="entry name" value="7SK SNRNA METHYLPHOSPHATE CAPPING ENZYME"/>
    <property type="match status" value="1"/>
</dbReference>
<dbReference type="Pfam" id="PF06859">
    <property type="entry name" value="Bin3"/>
    <property type="match status" value="1"/>
</dbReference>
<dbReference type="Gene3D" id="3.40.50.150">
    <property type="entry name" value="Vaccinia Virus protein VP39"/>
    <property type="match status" value="1"/>
</dbReference>
<reference evidence="9" key="1">
    <citation type="submission" date="2022-01" db="EMBL/GenBank/DDBJ databases">
        <authorList>
            <person name="King R."/>
        </authorList>
    </citation>
    <scope>NUCLEOTIDE SEQUENCE</scope>
</reference>
<dbReference type="InterPro" id="IPR041698">
    <property type="entry name" value="Methyltransf_25"/>
</dbReference>
<name>A0A9N9RPD0_9DIPT</name>
<reference evidence="9" key="2">
    <citation type="submission" date="2022-10" db="EMBL/GenBank/DDBJ databases">
        <authorList>
            <consortium name="ENA_rothamsted_submissions"/>
            <consortium name="culmorum"/>
            <person name="King R."/>
        </authorList>
    </citation>
    <scope>NUCLEOTIDE SEQUENCE</scope>
</reference>
<evidence type="ECO:0000259" key="8">
    <source>
        <dbReference type="PROSITE" id="PS51515"/>
    </source>
</evidence>
<evidence type="ECO:0000256" key="5">
    <source>
        <dbReference type="PROSITE-ProRule" id="PRU00848"/>
    </source>
</evidence>
<dbReference type="EC" id="2.1.1.-" evidence="6"/>
<evidence type="ECO:0000313" key="10">
    <source>
        <dbReference type="Proteomes" id="UP001153620"/>
    </source>
</evidence>
<feature type="compositionally biased region" description="Polar residues" evidence="7">
    <location>
        <begin position="596"/>
        <end position="609"/>
    </location>
</feature>
<dbReference type="Proteomes" id="UP001153620">
    <property type="component" value="Chromosome 1"/>
</dbReference>
<accession>A0A9N9RPD0</accession>
<evidence type="ECO:0000256" key="6">
    <source>
        <dbReference type="RuleBase" id="RU367087"/>
    </source>
</evidence>
<dbReference type="GO" id="GO:0032259">
    <property type="term" value="P:methylation"/>
    <property type="evidence" value="ECO:0007669"/>
    <property type="project" value="UniProtKB-KW"/>
</dbReference>
<dbReference type="GO" id="GO:0008171">
    <property type="term" value="F:O-methyltransferase activity"/>
    <property type="evidence" value="ECO:0007669"/>
    <property type="project" value="UniProtKB-UniRule"/>
</dbReference>
<dbReference type="EMBL" id="OU895877">
    <property type="protein sequence ID" value="CAG9800684.1"/>
    <property type="molecule type" value="Genomic_DNA"/>
</dbReference>
<keyword evidence="4 5" id="KW-0949">S-adenosyl-L-methionine</keyword>
<dbReference type="InterPro" id="IPR029063">
    <property type="entry name" value="SAM-dependent_MTases_sf"/>
</dbReference>
<keyword evidence="10" id="KW-1185">Reference proteome</keyword>
<evidence type="ECO:0000256" key="3">
    <source>
        <dbReference type="ARBA" id="ARBA00022679"/>
    </source>
</evidence>